<accession>A0ABX7P645</accession>
<keyword evidence="2" id="KW-1185">Reference proteome</keyword>
<dbReference type="SUPFAM" id="SSF50494">
    <property type="entry name" value="Trypsin-like serine proteases"/>
    <property type="match status" value="1"/>
</dbReference>
<dbReference type="InterPro" id="IPR018114">
    <property type="entry name" value="TRYPSIN_HIS"/>
</dbReference>
<protein>
    <recommendedName>
        <fullName evidence="3">Peptidase S1 domain-containing protein</fullName>
    </recommendedName>
</protein>
<dbReference type="PROSITE" id="PS00134">
    <property type="entry name" value="TRYPSIN_HIS"/>
    <property type="match status" value="1"/>
</dbReference>
<organism evidence="1 2">
    <name type="scientific">Pyxidicoccus parkwayensis</name>
    <dbReference type="NCBI Taxonomy" id="2813578"/>
    <lineage>
        <taxon>Bacteria</taxon>
        <taxon>Pseudomonadati</taxon>
        <taxon>Myxococcota</taxon>
        <taxon>Myxococcia</taxon>
        <taxon>Myxococcales</taxon>
        <taxon>Cystobacterineae</taxon>
        <taxon>Myxococcaceae</taxon>
        <taxon>Pyxidicoccus</taxon>
    </lineage>
</organism>
<sequence>MPALEANTHAPRLGLNGTLLRYTCGVTFISPSYAITAAHCVGDVDAWDPANQRFEVRMYDPMREDRVDWLGTASSLSGTFPNYHRSPLGSGYNTTSFNCTLVARCGSLFGNYQCPASLPWADTALLRCPEQPGCQYDYLSVATQELVGAPVATAWAHEVYSIPTDRNSNLWQHYTQYQSHDITQNYHYYDANELLPLVSKGWGLGRERVSLSVLYLNPDVRFTELHGCHGSSGSGIAQFSKERGTYELLGPTSIHSPIITSRYDYDFLCEDPIQGAHVPGEPGLGFSRLSYTRELNKLAHPFYDKCLPPPEMPPLYRFWLEHDRLMVGGTRPWRPIPLPWPCLSCPTWDRLRFPNEPMLEIASGQTLALPEMKLTAGTAYRLSLRVRSDGFSAAPINPRLTITLGGQGIVVNAEPVKIAGESAGLITSRFVAASSSPMPLVITVGSATCGISELVIAKDAYAPNDFEHAPKRAGIGIIEPGKANPVPATWTRGENSKFAALIKGGERFVATRQAFLPNRAWDIRFETSVDTLGVSCGLILADGFEMAQACNSQARQVNVRFPLTARQPVAFFIDVPSGHPDVAVDNLSITSL</sequence>
<gene>
    <name evidence="1" type="ORF">JY651_13795</name>
</gene>
<reference evidence="1 2" key="1">
    <citation type="submission" date="2021-02" db="EMBL/GenBank/DDBJ databases">
        <title>De Novo genome assembly of isolated myxobacteria.</title>
        <authorList>
            <person name="Stevens D.C."/>
        </authorList>
    </citation>
    <scope>NUCLEOTIDE SEQUENCE [LARGE SCALE GENOMIC DNA]</scope>
    <source>
        <strain evidence="2">SCPEA02</strain>
    </source>
</reference>
<dbReference type="InterPro" id="IPR009003">
    <property type="entry name" value="Peptidase_S1_PA"/>
</dbReference>
<proteinExistence type="predicted"/>
<name>A0ABX7P645_9BACT</name>
<evidence type="ECO:0000313" key="1">
    <source>
        <dbReference type="EMBL" id="QSQ25933.1"/>
    </source>
</evidence>
<evidence type="ECO:0000313" key="2">
    <source>
        <dbReference type="Proteomes" id="UP000662747"/>
    </source>
</evidence>
<dbReference type="Proteomes" id="UP000662747">
    <property type="component" value="Chromosome"/>
</dbReference>
<dbReference type="EMBL" id="CP071090">
    <property type="protein sequence ID" value="QSQ25933.1"/>
    <property type="molecule type" value="Genomic_DNA"/>
</dbReference>
<evidence type="ECO:0008006" key="3">
    <source>
        <dbReference type="Google" id="ProtNLM"/>
    </source>
</evidence>
<dbReference type="RefSeq" id="WP_206727484.1">
    <property type="nucleotide sequence ID" value="NZ_CP071090.1"/>
</dbReference>